<dbReference type="PANTHER" id="PTHR38778">
    <property type="entry name" value="CYTOPLASMIC PROTEIN-RELATED"/>
    <property type="match status" value="1"/>
</dbReference>
<organism evidence="1 2">
    <name type="scientific">Undibacterium cyanobacteriorum</name>
    <dbReference type="NCBI Taxonomy" id="3073561"/>
    <lineage>
        <taxon>Bacteria</taxon>
        <taxon>Pseudomonadati</taxon>
        <taxon>Pseudomonadota</taxon>
        <taxon>Betaproteobacteria</taxon>
        <taxon>Burkholderiales</taxon>
        <taxon>Oxalobacteraceae</taxon>
        <taxon>Undibacterium</taxon>
    </lineage>
</organism>
<dbReference type="InterPro" id="IPR007416">
    <property type="entry name" value="YggL_50S_bp"/>
</dbReference>
<gene>
    <name evidence="1" type="ORF">RF679_00505</name>
</gene>
<evidence type="ECO:0000313" key="1">
    <source>
        <dbReference type="EMBL" id="WMW80775.1"/>
    </source>
</evidence>
<sequence>MKYFRTVPSKHLQQWNHRQRKKLRLGEFQEFCFPFDAKLKHELSDDELNQLIEAFYSFLEQHSLNAATFSDVALADKMSGVVQFEGRGGVTNEHRTVVLEWLRAHPLIASCEAGDLVDAWHGWD</sequence>
<name>A0ABY9RJD6_9BURK</name>
<dbReference type="RefSeq" id="WP_309482266.1">
    <property type="nucleotide sequence ID" value="NZ_CP133720.1"/>
</dbReference>
<proteinExistence type="predicted"/>
<dbReference type="Proteomes" id="UP001181355">
    <property type="component" value="Chromosome"/>
</dbReference>
<accession>A0ABY9RJD6</accession>
<reference evidence="1" key="1">
    <citation type="submission" date="2023-09" db="EMBL/GenBank/DDBJ databases">
        <title>Undibacterium sp. 20NA77.5 isolated from freshwater.</title>
        <authorList>
            <person name="Le V."/>
            <person name="Ko S.-R."/>
            <person name="Ahn C.-Y."/>
            <person name="Oh H.-M."/>
        </authorList>
    </citation>
    <scope>NUCLEOTIDE SEQUENCE</scope>
    <source>
        <strain evidence="1">20NA77.5</strain>
    </source>
</reference>
<keyword evidence="2" id="KW-1185">Reference proteome</keyword>
<dbReference type="EMBL" id="CP133720">
    <property type="protein sequence ID" value="WMW80775.1"/>
    <property type="molecule type" value="Genomic_DNA"/>
</dbReference>
<protein>
    <submittedName>
        <fullName evidence="1">50S ribosome-binding protein YggL</fullName>
    </submittedName>
</protein>
<dbReference type="Pfam" id="PF04320">
    <property type="entry name" value="YggL_50S_bp"/>
    <property type="match status" value="1"/>
</dbReference>
<evidence type="ECO:0000313" key="2">
    <source>
        <dbReference type="Proteomes" id="UP001181355"/>
    </source>
</evidence>
<dbReference type="PANTHER" id="PTHR38778:SF1">
    <property type="entry name" value="CYTOPLASMIC PROTEIN"/>
    <property type="match status" value="1"/>
</dbReference>